<dbReference type="Proteomes" id="UP001153269">
    <property type="component" value="Unassembled WGS sequence"/>
</dbReference>
<comment type="caution">
    <text evidence="1">The sequence shown here is derived from an EMBL/GenBank/DDBJ whole genome shotgun (WGS) entry which is preliminary data.</text>
</comment>
<reference evidence="1" key="1">
    <citation type="submission" date="2020-03" db="EMBL/GenBank/DDBJ databases">
        <authorList>
            <person name="Weist P."/>
        </authorList>
    </citation>
    <scope>NUCLEOTIDE SEQUENCE</scope>
</reference>
<sequence>MESMKLKSPFLLSSTLRSEGRVCYGAASPELSPALPCSEGGAGSSYGTHVCRDRISSCLTDCPPGVLDASVRRTPTQRQRADTTTTVILGIHLWRIQSSCETAPCVIAQQRTPPTVVNGNPLTEQNQLFIRSRVHADQRALSF</sequence>
<name>A0A9N7TKP7_PLEPL</name>
<protein>
    <submittedName>
        <fullName evidence="1">Uncharacterized protein</fullName>
    </submittedName>
</protein>
<gene>
    <name evidence="1" type="ORF">PLEPLA_LOCUS1485</name>
</gene>
<organism evidence="1 2">
    <name type="scientific">Pleuronectes platessa</name>
    <name type="common">European plaice</name>
    <dbReference type="NCBI Taxonomy" id="8262"/>
    <lineage>
        <taxon>Eukaryota</taxon>
        <taxon>Metazoa</taxon>
        <taxon>Chordata</taxon>
        <taxon>Craniata</taxon>
        <taxon>Vertebrata</taxon>
        <taxon>Euteleostomi</taxon>
        <taxon>Actinopterygii</taxon>
        <taxon>Neopterygii</taxon>
        <taxon>Teleostei</taxon>
        <taxon>Neoteleostei</taxon>
        <taxon>Acanthomorphata</taxon>
        <taxon>Carangaria</taxon>
        <taxon>Pleuronectiformes</taxon>
        <taxon>Pleuronectoidei</taxon>
        <taxon>Pleuronectidae</taxon>
        <taxon>Pleuronectes</taxon>
    </lineage>
</organism>
<accession>A0A9N7TKP7</accession>
<evidence type="ECO:0000313" key="1">
    <source>
        <dbReference type="EMBL" id="CAB1413783.1"/>
    </source>
</evidence>
<dbReference type="EMBL" id="CADEAL010000069">
    <property type="protein sequence ID" value="CAB1413783.1"/>
    <property type="molecule type" value="Genomic_DNA"/>
</dbReference>
<evidence type="ECO:0000313" key="2">
    <source>
        <dbReference type="Proteomes" id="UP001153269"/>
    </source>
</evidence>
<keyword evidence="2" id="KW-1185">Reference proteome</keyword>
<proteinExistence type="predicted"/>
<dbReference type="AlphaFoldDB" id="A0A9N7TKP7"/>